<protein>
    <submittedName>
        <fullName evidence="2">Uncharacterized protein</fullName>
    </submittedName>
</protein>
<dbReference type="EMBL" id="WKLC01000004">
    <property type="protein sequence ID" value="MSE13676.1"/>
    <property type="molecule type" value="Genomic_DNA"/>
</dbReference>
<feature type="chain" id="PRO_5031295854" evidence="1">
    <location>
        <begin position="24"/>
        <end position="182"/>
    </location>
</feature>
<keyword evidence="1" id="KW-0732">Signal</keyword>
<comment type="caution">
    <text evidence="2">The sequence shown here is derived from an EMBL/GenBank/DDBJ whole genome shotgun (WGS) entry which is preliminary data.</text>
</comment>
<reference evidence="2 3" key="1">
    <citation type="submission" date="2019-11" db="EMBL/GenBank/DDBJ databases">
        <title>Draft Genome Sequence of Plant Growth-Promoting Rhizosphere-Associated Bacteria.</title>
        <authorList>
            <person name="Vasilyev I.Y."/>
            <person name="Radchenko V."/>
            <person name="Ilnitskaya E.V."/>
        </authorList>
    </citation>
    <scope>NUCLEOTIDE SEQUENCE [LARGE SCALE GENOMIC DNA]</scope>
    <source>
        <strain evidence="2 3">VRA_MhP_f</strain>
    </source>
</reference>
<dbReference type="AlphaFoldDB" id="A0A7X2MID9"/>
<feature type="signal peptide" evidence="1">
    <location>
        <begin position="1"/>
        <end position="23"/>
    </location>
</feature>
<evidence type="ECO:0000313" key="2">
    <source>
        <dbReference type="EMBL" id="MSE13676.1"/>
    </source>
</evidence>
<evidence type="ECO:0000313" key="3">
    <source>
        <dbReference type="Proteomes" id="UP000461948"/>
    </source>
</evidence>
<dbReference type="Proteomes" id="UP000461948">
    <property type="component" value="Unassembled WGS sequence"/>
</dbReference>
<organism evidence="2 3">
    <name type="scientific">Enterobacter agglomerans</name>
    <name type="common">Erwinia herbicola</name>
    <name type="synonym">Pantoea agglomerans</name>
    <dbReference type="NCBI Taxonomy" id="549"/>
    <lineage>
        <taxon>Bacteria</taxon>
        <taxon>Pseudomonadati</taxon>
        <taxon>Pseudomonadota</taxon>
        <taxon>Gammaproteobacteria</taxon>
        <taxon>Enterobacterales</taxon>
        <taxon>Erwiniaceae</taxon>
        <taxon>Pantoea</taxon>
        <taxon>Pantoea agglomerans group</taxon>
    </lineage>
</organism>
<sequence>MNRVKRNAHRFCTAAIFAGTAFGAGAVTQEEAQRLDTAYPPGSVVVCRSDLPAAAKSAEHTTVVTRGKVLARHDNLTDFDTEVAWLNEGTGAKAMALTFRSSERAVPAGVYLRIEPDSMVLTVPGAPPETVKNVLNSFRVAMAGEEHYSPYSDTDITDFPSYVTHKPGEPAAWCSKEEPAHE</sequence>
<gene>
    <name evidence="2" type="ORF">GKC49_00420</name>
</gene>
<name>A0A7X2MID9_ENTAG</name>
<proteinExistence type="predicted"/>
<evidence type="ECO:0000256" key="1">
    <source>
        <dbReference type="SAM" id="SignalP"/>
    </source>
</evidence>
<dbReference type="RefSeq" id="WP_187495249.1">
    <property type="nucleotide sequence ID" value="NZ_JACSWY010000018.1"/>
</dbReference>
<accession>A0A7X2MID9</accession>